<dbReference type="InterPro" id="IPR050468">
    <property type="entry name" value="Cuticle_Struct_Prot"/>
</dbReference>
<dbReference type="InterPro" id="IPR000618">
    <property type="entry name" value="Insect_cuticle"/>
</dbReference>
<feature type="signal peptide" evidence="4">
    <location>
        <begin position="1"/>
        <end position="17"/>
    </location>
</feature>
<evidence type="ECO:0000256" key="2">
    <source>
        <dbReference type="ARBA" id="ARBA00022729"/>
    </source>
</evidence>
<dbReference type="GeneID" id="113494935"/>
<dbReference type="GO" id="GO:0062129">
    <property type="term" value="C:chitin-based extracellular matrix"/>
    <property type="evidence" value="ECO:0007669"/>
    <property type="project" value="TreeGrafter"/>
</dbReference>
<dbReference type="GO" id="GO:0008010">
    <property type="term" value="F:structural constituent of chitin-based larval cuticle"/>
    <property type="evidence" value="ECO:0007669"/>
    <property type="project" value="TreeGrafter"/>
</dbReference>
<dbReference type="KEGG" id="tnl:113494935"/>
<dbReference type="RefSeq" id="XP_026729274.1">
    <property type="nucleotide sequence ID" value="XM_026873473.1"/>
</dbReference>
<protein>
    <submittedName>
        <fullName evidence="6">Larval cuticle protein 1-like</fullName>
    </submittedName>
</protein>
<keyword evidence="2 4" id="KW-0732">Signal</keyword>
<reference evidence="6" key="1">
    <citation type="submission" date="2025-08" db="UniProtKB">
        <authorList>
            <consortium name="RefSeq"/>
        </authorList>
    </citation>
    <scope>IDENTIFICATION</scope>
</reference>
<dbReference type="Pfam" id="PF00379">
    <property type="entry name" value="Chitin_bind_4"/>
    <property type="match status" value="1"/>
</dbReference>
<keyword evidence="5" id="KW-1185">Reference proteome</keyword>
<evidence type="ECO:0000256" key="1">
    <source>
        <dbReference type="ARBA" id="ARBA00022460"/>
    </source>
</evidence>
<proteinExistence type="predicted"/>
<keyword evidence="1 3" id="KW-0193">Cuticle</keyword>
<evidence type="ECO:0000313" key="6">
    <source>
        <dbReference type="RefSeq" id="XP_026729274.1"/>
    </source>
</evidence>
<accession>A0A7E5VLU8</accession>
<dbReference type="PANTHER" id="PTHR10380:SF233">
    <property type="entry name" value="CUTICULAR PROTEIN 47EB-RELATED"/>
    <property type="match status" value="1"/>
</dbReference>
<evidence type="ECO:0000313" key="5">
    <source>
        <dbReference type="Proteomes" id="UP000322000"/>
    </source>
</evidence>
<dbReference type="PROSITE" id="PS51155">
    <property type="entry name" value="CHIT_BIND_RR_2"/>
    <property type="match status" value="1"/>
</dbReference>
<dbReference type="PANTHER" id="PTHR10380">
    <property type="entry name" value="CUTICLE PROTEIN"/>
    <property type="match status" value="1"/>
</dbReference>
<gene>
    <name evidence="6" type="primary">LOC113494935</name>
</gene>
<evidence type="ECO:0000256" key="4">
    <source>
        <dbReference type="SAM" id="SignalP"/>
    </source>
</evidence>
<sequence length="117" mass="12802">MKSVIFVAVALVAVAVAAPTVVDVPEPVKITESKFVQETEGSYTYDFKSEDGISRQETGTVKEVIDAENKPQKVIVVRGSYTYYNEEGKPVTITYYADETGFHAEGEVIPKAPVARI</sequence>
<organism evidence="5 6">
    <name type="scientific">Trichoplusia ni</name>
    <name type="common">Cabbage looper</name>
    <dbReference type="NCBI Taxonomy" id="7111"/>
    <lineage>
        <taxon>Eukaryota</taxon>
        <taxon>Metazoa</taxon>
        <taxon>Ecdysozoa</taxon>
        <taxon>Arthropoda</taxon>
        <taxon>Hexapoda</taxon>
        <taxon>Insecta</taxon>
        <taxon>Pterygota</taxon>
        <taxon>Neoptera</taxon>
        <taxon>Endopterygota</taxon>
        <taxon>Lepidoptera</taxon>
        <taxon>Glossata</taxon>
        <taxon>Ditrysia</taxon>
        <taxon>Noctuoidea</taxon>
        <taxon>Noctuidae</taxon>
        <taxon>Plusiinae</taxon>
        <taxon>Trichoplusia</taxon>
    </lineage>
</organism>
<evidence type="ECO:0000256" key="3">
    <source>
        <dbReference type="PROSITE-ProRule" id="PRU00497"/>
    </source>
</evidence>
<dbReference type="AlphaFoldDB" id="A0A7E5VLU8"/>
<feature type="chain" id="PRO_5028930852" evidence="4">
    <location>
        <begin position="18"/>
        <end position="117"/>
    </location>
</feature>
<dbReference type="PRINTS" id="PR00947">
    <property type="entry name" value="CUTICLE"/>
</dbReference>
<dbReference type="OrthoDB" id="6515429at2759"/>
<dbReference type="InParanoid" id="A0A7E5VLU8"/>
<name>A0A7E5VLU8_TRINI</name>
<dbReference type="PROSITE" id="PS00233">
    <property type="entry name" value="CHIT_BIND_RR_1"/>
    <property type="match status" value="1"/>
</dbReference>
<dbReference type="InterPro" id="IPR031311">
    <property type="entry name" value="CHIT_BIND_RR_consensus"/>
</dbReference>
<dbReference type="Proteomes" id="UP000322000">
    <property type="component" value="Chromosome 6"/>
</dbReference>